<comment type="caution">
    <text evidence="4">The sequence shown here is derived from an EMBL/GenBank/DDBJ whole genome shotgun (WGS) entry which is preliminary data.</text>
</comment>
<dbReference type="AlphaFoldDB" id="A0A836BWL3"/>
<feature type="region of interest" description="Disordered" evidence="3">
    <location>
        <begin position="578"/>
        <end position="616"/>
    </location>
</feature>
<reference evidence="4" key="1">
    <citation type="journal article" date="2020" name="bioRxiv">
        <title>Comparative genomics of Chlamydomonas.</title>
        <authorList>
            <person name="Craig R.J."/>
            <person name="Hasan A.R."/>
            <person name="Ness R.W."/>
            <person name="Keightley P.D."/>
        </authorList>
    </citation>
    <scope>NUCLEOTIDE SEQUENCE</scope>
    <source>
        <strain evidence="4">CCAP 11/70</strain>
    </source>
</reference>
<dbReference type="EMBL" id="JAEHOE010000051">
    <property type="protein sequence ID" value="KAG2491620.1"/>
    <property type="molecule type" value="Genomic_DNA"/>
</dbReference>
<feature type="compositionally biased region" description="Low complexity" evidence="3">
    <location>
        <begin position="456"/>
        <end position="493"/>
    </location>
</feature>
<keyword evidence="2" id="KW-0677">Repeat</keyword>
<evidence type="ECO:0000256" key="3">
    <source>
        <dbReference type="SAM" id="MobiDB-lite"/>
    </source>
</evidence>
<feature type="compositionally biased region" description="Polar residues" evidence="3">
    <location>
        <begin position="703"/>
        <end position="713"/>
    </location>
</feature>
<dbReference type="OrthoDB" id="10251809at2759"/>
<evidence type="ECO:0000313" key="4">
    <source>
        <dbReference type="EMBL" id="KAG2491620.1"/>
    </source>
</evidence>
<feature type="compositionally biased region" description="Low complexity" evidence="3">
    <location>
        <begin position="715"/>
        <end position="739"/>
    </location>
</feature>
<feature type="compositionally biased region" description="Low complexity" evidence="3">
    <location>
        <begin position="589"/>
        <end position="599"/>
    </location>
</feature>
<feature type="region of interest" description="Disordered" evidence="3">
    <location>
        <begin position="170"/>
        <end position="192"/>
    </location>
</feature>
<proteinExistence type="predicted"/>
<gene>
    <name evidence="4" type="ORF">HYH03_009991</name>
</gene>
<feature type="compositionally biased region" description="Low complexity" evidence="3">
    <location>
        <begin position="607"/>
        <end position="616"/>
    </location>
</feature>
<feature type="region of interest" description="Disordered" evidence="3">
    <location>
        <begin position="655"/>
        <end position="799"/>
    </location>
</feature>
<feature type="compositionally biased region" description="Low complexity" evidence="3">
    <location>
        <begin position="900"/>
        <end position="916"/>
    </location>
</feature>
<feature type="region of interest" description="Disordered" evidence="3">
    <location>
        <begin position="513"/>
        <end position="561"/>
    </location>
</feature>
<evidence type="ECO:0000256" key="2">
    <source>
        <dbReference type="ARBA" id="ARBA00022737"/>
    </source>
</evidence>
<dbReference type="Gene3D" id="2.120.10.80">
    <property type="entry name" value="Kelch-type beta propeller"/>
    <property type="match status" value="2"/>
</dbReference>
<dbReference type="Proteomes" id="UP000612055">
    <property type="component" value="Unassembled WGS sequence"/>
</dbReference>
<dbReference type="Pfam" id="PF24681">
    <property type="entry name" value="Kelch_KLHDC2_KLHL20_DRC7"/>
    <property type="match status" value="2"/>
</dbReference>
<evidence type="ECO:0000256" key="1">
    <source>
        <dbReference type="ARBA" id="ARBA00022441"/>
    </source>
</evidence>
<feature type="compositionally biased region" description="Low complexity" evidence="3">
    <location>
        <begin position="759"/>
        <end position="770"/>
    </location>
</feature>
<dbReference type="InterPro" id="IPR015915">
    <property type="entry name" value="Kelch-typ_b-propeller"/>
</dbReference>
<feature type="region of interest" description="Disordered" evidence="3">
    <location>
        <begin position="445"/>
        <end position="501"/>
    </location>
</feature>
<protein>
    <submittedName>
        <fullName evidence="4">Uncharacterized protein</fullName>
    </submittedName>
</protein>
<dbReference type="PANTHER" id="PTHR46093">
    <property type="entry name" value="ACYL-COA-BINDING DOMAIN-CONTAINING PROTEIN 5"/>
    <property type="match status" value="1"/>
</dbReference>
<dbReference type="InterPro" id="IPR011043">
    <property type="entry name" value="Gal_Oxase/kelch_b-propeller"/>
</dbReference>
<feature type="region of interest" description="Disordered" evidence="3">
    <location>
        <begin position="897"/>
        <end position="919"/>
    </location>
</feature>
<organism evidence="4 5">
    <name type="scientific">Edaphochlamys debaryana</name>
    <dbReference type="NCBI Taxonomy" id="47281"/>
    <lineage>
        <taxon>Eukaryota</taxon>
        <taxon>Viridiplantae</taxon>
        <taxon>Chlorophyta</taxon>
        <taxon>core chlorophytes</taxon>
        <taxon>Chlorophyceae</taxon>
        <taxon>CS clade</taxon>
        <taxon>Chlamydomonadales</taxon>
        <taxon>Chlamydomonadales incertae sedis</taxon>
        <taxon>Edaphochlamys</taxon>
    </lineage>
</organism>
<feature type="compositionally biased region" description="Pro residues" evidence="3">
    <location>
        <begin position="519"/>
        <end position="534"/>
    </location>
</feature>
<feature type="region of interest" description="Disordered" evidence="3">
    <location>
        <begin position="814"/>
        <end position="835"/>
    </location>
</feature>
<dbReference type="SUPFAM" id="SSF50965">
    <property type="entry name" value="Galactose oxidase, central domain"/>
    <property type="match status" value="1"/>
</dbReference>
<name>A0A836BWL3_9CHLO</name>
<feature type="compositionally biased region" description="Gly residues" evidence="3">
    <location>
        <begin position="818"/>
        <end position="830"/>
    </location>
</feature>
<accession>A0A836BWL3</accession>
<feature type="compositionally biased region" description="Pro residues" evidence="3">
    <location>
        <begin position="784"/>
        <end position="799"/>
    </location>
</feature>
<keyword evidence="1" id="KW-0880">Kelch repeat</keyword>
<evidence type="ECO:0000313" key="5">
    <source>
        <dbReference type="Proteomes" id="UP000612055"/>
    </source>
</evidence>
<sequence length="973" mass="95468">MQWLPCSAASADAAVTTARFGHTAACISGTGSVWGTDLVVVFGGVSYSPGAPEPGAPGSAGGAGGGGGDLGAAAAGGGGGAGSQLEHHAALGDVVVLQAEADMWFAPQVSGSPDYGCPEARAFHCAAAVDRRMYVFGGHVLSYDQDQNKKRRRFFNDLWCLDTDTWTWQRLDPGPGPGAVPGQAPEQPPRRDMATLTRAGPGCLLLFGGRLESGRVAGDAWILDLATHTWSQLRIPGPSPPPRKMHAAVYATNRVVIFGGERDAGVLDDLWTLKGADPAAGEPARWTLIRLRPAPAGRFGHAMAACGSRLAVFGGCLDQSSLLSFTRNYVQCNELWVLDMATFSWHRVDPPEGVTALSGAALDDPALAHSLGAMQGDKQLLLLPVERMCHSLVAGAGGRLLLAGGRKRDGICAESWWLSMGPDNLTPTLTVPPPATVAAALRSGLQAPPRAPGPQPSAHAAPHAAHPAPASPTPTAAAAAAATAPASHAGATPGAPPAPTAAAATGTLLQNLLMRRPGQPGPPGAQAPPPPPAGPGHAHSHSYPTAASGGPSLGGSGVGPSLAGSGSALDALASSTLVPIDGPGPGPTGPLLLDPGYPGAQAKPTQPASAAPTPSPLSASALAAAAAATPAAAASAAGAAGAALLSRLTTKVSTLLGPAGPTPGPASGPAPAGSGGPSPGPSLSTSPGAAGAGSGLLARFRPTGSSTNLTGPTVAQPGPGQAQAQAHMQAQGRQAAGVAVAGGGGARSQPQQAQGAAEPLQQLRARLGLAPLPPPAAGSSSASVPPPQPPPPATTPPALEPLAALASMGRALAAQAGGAEGGPEGAGAGGDGRRGRAAEEGAAAAAAAVARARRHLACCAPEQLRVGDLPLLLADCQALLKERSCGGWATLVEEARGDLPSNSSNPSSAAPSSAAPSPSPPLDLGVLAALLASHAHPLAGLGPEGLRLGDVGELLGAYRGLVLSAPPGGAVTG</sequence>
<keyword evidence="5" id="KW-1185">Reference proteome</keyword>
<dbReference type="PANTHER" id="PTHR46093:SF13">
    <property type="entry name" value="RAB9 EFFECTOR PROTEIN WITH KELCH MOTIFS"/>
    <property type="match status" value="1"/>
</dbReference>